<reference evidence="4 5" key="1">
    <citation type="submission" date="2019-08" db="EMBL/GenBank/DDBJ databases">
        <title>Draft genome sequences of two oriental melons (Cucumis melo L. var makuwa).</title>
        <authorList>
            <person name="Kwon S.-Y."/>
        </authorList>
    </citation>
    <scope>NUCLEOTIDE SEQUENCE [LARGE SCALE GENOMIC DNA]</scope>
    <source>
        <strain evidence="5">cv. Chang Bougi</strain>
        <strain evidence="4">cv. SW 3</strain>
        <tissue evidence="2">Leaf</tissue>
    </source>
</reference>
<dbReference type="EMBL" id="SSTD01012658">
    <property type="protein sequence ID" value="TYK08539.1"/>
    <property type="molecule type" value="Genomic_DNA"/>
</dbReference>
<dbReference type="Proteomes" id="UP000321393">
    <property type="component" value="Unassembled WGS sequence"/>
</dbReference>
<dbReference type="AlphaFoldDB" id="A0A5A7U9D5"/>
<proteinExistence type="predicted"/>
<feature type="region of interest" description="Disordered" evidence="1">
    <location>
        <begin position="74"/>
        <end position="103"/>
    </location>
</feature>
<evidence type="ECO:0000313" key="3">
    <source>
        <dbReference type="EMBL" id="TYK08539.1"/>
    </source>
</evidence>
<accession>A0A5A7U9D5</accession>
<dbReference type="Proteomes" id="UP000321947">
    <property type="component" value="Unassembled WGS sequence"/>
</dbReference>
<dbReference type="PANTHER" id="PTHR48464">
    <property type="match status" value="1"/>
</dbReference>
<comment type="caution">
    <text evidence="2">The sequence shown here is derived from an EMBL/GenBank/DDBJ whole genome shotgun (WGS) entry which is preliminary data.</text>
</comment>
<gene>
    <name evidence="3" type="ORF">E5676_scaffold323G00780</name>
    <name evidence="2" type="ORF">E6C27_scaffold404G00630</name>
</gene>
<evidence type="ECO:0000313" key="4">
    <source>
        <dbReference type="Proteomes" id="UP000321393"/>
    </source>
</evidence>
<dbReference type="EMBL" id="SSTE01011678">
    <property type="protein sequence ID" value="KAA0050806.1"/>
    <property type="molecule type" value="Genomic_DNA"/>
</dbReference>
<evidence type="ECO:0000313" key="2">
    <source>
        <dbReference type="EMBL" id="KAA0050806.1"/>
    </source>
</evidence>
<name>A0A5A7U9D5_CUCMM</name>
<organism evidence="2 4">
    <name type="scientific">Cucumis melo var. makuwa</name>
    <name type="common">Oriental melon</name>
    <dbReference type="NCBI Taxonomy" id="1194695"/>
    <lineage>
        <taxon>Eukaryota</taxon>
        <taxon>Viridiplantae</taxon>
        <taxon>Streptophyta</taxon>
        <taxon>Embryophyta</taxon>
        <taxon>Tracheophyta</taxon>
        <taxon>Spermatophyta</taxon>
        <taxon>Magnoliopsida</taxon>
        <taxon>eudicotyledons</taxon>
        <taxon>Gunneridae</taxon>
        <taxon>Pentapetalae</taxon>
        <taxon>rosids</taxon>
        <taxon>fabids</taxon>
        <taxon>Cucurbitales</taxon>
        <taxon>Cucurbitaceae</taxon>
        <taxon>Benincaseae</taxon>
        <taxon>Cucumis</taxon>
    </lineage>
</organism>
<sequence length="194" mass="22827">MQSHPTAKGLLNKSFPYYDELAYMFDRDRTTDRFIETFTDIGSNEPIRYEGFNMSDGNEEFSSIYSQGIDMSQEDVHASQPAHTSNSRARSSRLKRKRGSQQKGEIKVIHMALKCMNDQLKKIVEWHARALANNTHVHQEFIRLLREMSELSNLDRALCQRHLMSHMDDMWGFVQMTNDERQNFCRVLLRDFSR</sequence>
<evidence type="ECO:0000256" key="1">
    <source>
        <dbReference type="SAM" id="MobiDB-lite"/>
    </source>
</evidence>
<feature type="compositionally biased region" description="Basic residues" evidence="1">
    <location>
        <begin position="90"/>
        <end position="100"/>
    </location>
</feature>
<protein>
    <submittedName>
        <fullName evidence="2">Retrotransposon protein</fullName>
    </submittedName>
</protein>
<evidence type="ECO:0000313" key="5">
    <source>
        <dbReference type="Proteomes" id="UP000321947"/>
    </source>
</evidence>
<dbReference type="PANTHER" id="PTHR48464:SF1">
    <property type="entry name" value="MYB_SANT-LIKE DOMAIN-CONTAINING PROTEIN"/>
    <property type="match status" value="1"/>
</dbReference>